<dbReference type="OrthoDB" id="9794155at2"/>
<comment type="similarity">
    <text evidence="1 2">Belongs to the ArsC family.</text>
</comment>
<dbReference type="PANTHER" id="PTHR30041:SF8">
    <property type="entry name" value="PROTEIN YFFB"/>
    <property type="match status" value="1"/>
</dbReference>
<protein>
    <submittedName>
        <fullName evidence="3">ArsC family reductase</fullName>
    </submittedName>
</protein>
<evidence type="ECO:0000256" key="1">
    <source>
        <dbReference type="ARBA" id="ARBA00007198"/>
    </source>
</evidence>
<accession>A0A4R4KLU9</accession>
<organism evidence="3 4">
    <name type="scientific">Arundinibacter roseus</name>
    <dbReference type="NCBI Taxonomy" id="2070510"/>
    <lineage>
        <taxon>Bacteria</taxon>
        <taxon>Pseudomonadati</taxon>
        <taxon>Bacteroidota</taxon>
        <taxon>Cytophagia</taxon>
        <taxon>Cytophagales</taxon>
        <taxon>Spirosomataceae</taxon>
        <taxon>Arundinibacter</taxon>
    </lineage>
</organism>
<dbReference type="Pfam" id="PF03960">
    <property type="entry name" value="ArsC"/>
    <property type="match status" value="1"/>
</dbReference>
<evidence type="ECO:0000313" key="4">
    <source>
        <dbReference type="Proteomes" id="UP000295706"/>
    </source>
</evidence>
<dbReference type="CDD" id="cd03035">
    <property type="entry name" value="ArsC_Yffb"/>
    <property type="match status" value="1"/>
</dbReference>
<dbReference type="Gene3D" id="3.40.30.10">
    <property type="entry name" value="Glutaredoxin"/>
    <property type="match status" value="1"/>
</dbReference>
<dbReference type="PANTHER" id="PTHR30041">
    <property type="entry name" value="ARSENATE REDUCTASE"/>
    <property type="match status" value="1"/>
</dbReference>
<dbReference type="InterPro" id="IPR006504">
    <property type="entry name" value="Tscrpt_reg_Spx/MgsR"/>
</dbReference>
<dbReference type="NCBIfam" id="NF008107">
    <property type="entry name" value="PRK10853.1"/>
    <property type="match status" value="1"/>
</dbReference>
<comment type="caution">
    <text evidence="3">The sequence shown here is derived from an EMBL/GenBank/DDBJ whole genome shotgun (WGS) entry which is preliminary data.</text>
</comment>
<keyword evidence="4" id="KW-1185">Reference proteome</keyword>
<dbReference type="RefSeq" id="WP_132114454.1">
    <property type="nucleotide sequence ID" value="NZ_SMJU01000002.1"/>
</dbReference>
<evidence type="ECO:0000313" key="3">
    <source>
        <dbReference type="EMBL" id="TDB67956.1"/>
    </source>
</evidence>
<reference evidence="3 4" key="1">
    <citation type="submission" date="2019-02" db="EMBL/GenBank/DDBJ databases">
        <title>Arundinibacter roseus gen. nov., sp. nov., a new member of the family Cytophagaceae.</title>
        <authorList>
            <person name="Szuroczki S."/>
            <person name="Khayer B."/>
            <person name="Sproer C."/>
            <person name="Toumi M."/>
            <person name="Szabo A."/>
            <person name="Felfoldi T."/>
            <person name="Schumann P."/>
            <person name="Toth E."/>
        </authorList>
    </citation>
    <scope>NUCLEOTIDE SEQUENCE [LARGE SCALE GENOMIC DNA]</scope>
    <source>
        <strain evidence="3 4">DMA-k-7a</strain>
    </source>
</reference>
<dbReference type="InterPro" id="IPR036249">
    <property type="entry name" value="Thioredoxin-like_sf"/>
</dbReference>
<dbReference type="SUPFAM" id="SSF52833">
    <property type="entry name" value="Thioredoxin-like"/>
    <property type="match status" value="1"/>
</dbReference>
<dbReference type="AlphaFoldDB" id="A0A4R4KLU9"/>
<proteinExistence type="inferred from homology"/>
<name>A0A4R4KLU9_9BACT</name>
<gene>
    <name evidence="3" type="ORF">EZE20_03235</name>
</gene>
<sequence>MITVYGIPACNTVKKARTWLDAHGIAYVFHDYKKSGIERSKLNHWMTQVSWEKLVNRAGTTWRKLSDEQKAAVIDANSAAELLQVQLSAIKRPLLEDATGTILALGFSESEYEKIFSV</sequence>
<dbReference type="EMBL" id="SMJU01000002">
    <property type="protein sequence ID" value="TDB67956.1"/>
    <property type="molecule type" value="Genomic_DNA"/>
</dbReference>
<evidence type="ECO:0000256" key="2">
    <source>
        <dbReference type="PROSITE-ProRule" id="PRU01282"/>
    </source>
</evidence>
<dbReference type="NCBIfam" id="TIGR01617">
    <property type="entry name" value="arsC_related"/>
    <property type="match status" value="1"/>
</dbReference>
<dbReference type="PROSITE" id="PS51353">
    <property type="entry name" value="ARSC"/>
    <property type="match status" value="1"/>
</dbReference>
<dbReference type="InterPro" id="IPR006660">
    <property type="entry name" value="Arsenate_reductase-like"/>
</dbReference>
<dbReference type="Proteomes" id="UP000295706">
    <property type="component" value="Unassembled WGS sequence"/>
</dbReference>